<evidence type="ECO:0000313" key="2">
    <source>
        <dbReference type="EMBL" id="KAK3892986.1"/>
    </source>
</evidence>
<name>A0AAE1L1E4_PETCI</name>
<dbReference type="Proteomes" id="UP001286313">
    <property type="component" value="Unassembled WGS sequence"/>
</dbReference>
<evidence type="ECO:0000256" key="1">
    <source>
        <dbReference type="SAM" id="MobiDB-lite"/>
    </source>
</evidence>
<reference evidence="2" key="1">
    <citation type="submission" date="2023-10" db="EMBL/GenBank/DDBJ databases">
        <title>Genome assemblies of two species of porcelain crab, Petrolisthes cinctipes and Petrolisthes manimaculis (Anomura: Porcellanidae).</title>
        <authorList>
            <person name="Angst P."/>
        </authorList>
    </citation>
    <scope>NUCLEOTIDE SEQUENCE</scope>
    <source>
        <strain evidence="2">PB745_01</strain>
        <tissue evidence="2">Gill</tissue>
    </source>
</reference>
<accession>A0AAE1L1E4</accession>
<protein>
    <submittedName>
        <fullName evidence="2">Uncharacterized protein</fullName>
    </submittedName>
</protein>
<sequence length="130" mass="14384">MALQPLDYNSITSTGQLSHNTSTTSPSYTLQPTSSQPSLKLHPTSKLYTTIYKKPPHHGATTYGSTTFETWDDATTPMTPPTLHPVRKATSSQRVPLFLRDHAHYHTYSGPVWASSSPSRLPSVTLHIDH</sequence>
<dbReference type="EMBL" id="JAWQEG010000237">
    <property type="protein sequence ID" value="KAK3892986.1"/>
    <property type="molecule type" value="Genomic_DNA"/>
</dbReference>
<keyword evidence="3" id="KW-1185">Reference proteome</keyword>
<dbReference type="AlphaFoldDB" id="A0AAE1L1E4"/>
<feature type="region of interest" description="Disordered" evidence="1">
    <location>
        <begin position="1"/>
        <end position="90"/>
    </location>
</feature>
<gene>
    <name evidence="2" type="ORF">Pcinc_003165</name>
</gene>
<evidence type="ECO:0000313" key="3">
    <source>
        <dbReference type="Proteomes" id="UP001286313"/>
    </source>
</evidence>
<feature type="compositionally biased region" description="Polar residues" evidence="1">
    <location>
        <begin position="7"/>
        <end position="38"/>
    </location>
</feature>
<proteinExistence type="predicted"/>
<organism evidence="2 3">
    <name type="scientific">Petrolisthes cinctipes</name>
    <name type="common">Flat porcelain crab</name>
    <dbReference type="NCBI Taxonomy" id="88211"/>
    <lineage>
        <taxon>Eukaryota</taxon>
        <taxon>Metazoa</taxon>
        <taxon>Ecdysozoa</taxon>
        <taxon>Arthropoda</taxon>
        <taxon>Crustacea</taxon>
        <taxon>Multicrustacea</taxon>
        <taxon>Malacostraca</taxon>
        <taxon>Eumalacostraca</taxon>
        <taxon>Eucarida</taxon>
        <taxon>Decapoda</taxon>
        <taxon>Pleocyemata</taxon>
        <taxon>Anomura</taxon>
        <taxon>Galatheoidea</taxon>
        <taxon>Porcellanidae</taxon>
        <taxon>Petrolisthes</taxon>
    </lineage>
</organism>
<comment type="caution">
    <text evidence="2">The sequence shown here is derived from an EMBL/GenBank/DDBJ whole genome shotgun (WGS) entry which is preliminary data.</text>
</comment>